<keyword evidence="2" id="KW-1185">Reference proteome</keyword>
<protein>
    <submittedName>
        <fullName evidence="1">Uncharacterized protein</fullName>
    </submittedName>
</protein>
<dbReference type="InterPro" id="IPR027417">
    <property type="entry name" value="P-loop_NTPase"/>
</dbReference>
<feature type="non-terminal residue" evidence="1">
    <location>
        <position position="177"/>
    </location>
</feature>
<sequence>MATPNLHLPSAAAEPLQVIGTGLGLTGTDSTPHLIRLLFVITLILLPSAAAEPLQVIGAGLGRTGTDSLRLALNELGFGPTYHMCEVLGVPGTLGDAYKRGHVDVWAELGEAGGEADERTWDDLFRGYRSTVESESFRLCVSPLHTDLTPILLARIIETIQAVQLAEKYPGAKVVLT</sequence>
<dbReference type="PANTHER" id="PTHR36978:SF4">
    <property type="entry name" value="P-LOOP CONTAINING NUCLEOSIDE TRIPHOSPHATE HYDROLASE PROTEIN"/>
    <property type="match status" value="1"/>
</dbReference>
<dbReference type="Proteomes" id="UP000266841">
    <property type="component" value="Unassembled WGS sequence"/>
</dbReference>
<dbReference type="InterPro" id="IPR040632">
    <property type="entry name" value="Sulfotransfer_4"/>
</dbReference>
<evidence type="ECO:0000313" key="1">
    <source>
        <dbReference type="EMBL" id="EJK76672.1"/>
    </source>
</evidence>
<evidence type="ECO:0000313" key="2">
    <source>
        <dbReference type="Proteomes" id="UP000266841"/>
    </source>
</evidence>
<dbReference type="EMBL" id="AGNL01001871">
    <property type="protein sequence ID" value="EJK76672.1"/>
    <property type="molecule type" value="Genomic_DNA"/>
</dbReference>
<gene>
    <name evidence="1" type="ORF">THAOC_01555</name>
</gene>
<proteinExistence type="predicted"/>
<accession>K0TQU8</accession>
<dbReference type="PANTHER" id="PTHR36978">
    <property type="entry name" value="P-LOOP CONTAINING NUCLEOTIDE TRIPHOSPHATE HYDROLASE"/>
    <property type="match status" value="1"/>
</dbReference>
<name>K0TQU8_THAOC</name>
<dbReference type="AlphaFoldDB" id="K0TQU8"/>
<comment type="caution">
    <text evidence="1">The sequence shown here is derived from an EMBL/GenBank/DDBJ whole genome shotgun (WGS) entry which is preliminary data.</text>
</comment>
<dbReference type="OrthoDB" id="408152at2759"/>
<reference evidence="1 2" key="1">
    <citation type="journal article" date="2012" name="Genome Biol.">
        <title>Genome and low-iron response of an oceanic diatom adapted to chronic iron limitation.</title>
        <authorList>
            <person name="Lommer M."/>
            <person name="Specht M."/>
            <person name="Roy A.S."/>
            <person name="Kraemer L."/>
            <person name="Andreson R."/>
            <person name="Gutowska M.A."/>
            <person name="Wolf J."/>
            <person name="Bergner S.V."/>
            <person name="Schilhabel M.B."/>
            <person name="Klostermeier U.C."/>
            <person name="Beiko R.G."/>
            <person name="Rosenstiel P."/>
            <person name="Hippler M."/>
            <person name="Laroche J."/>
        </authorList>
    </citation>
    <scope>NUCLEOTIDE SEQUENCE [LARGE SCALE GENOMIC DNA]</scope>
    <source>
        <strain evidence="1 2">CCMP1005</strain>
    </source>
</reference>
<dbReference type="Pfam" id="PF17784">
    <property type="entry name" value="Sulfotransfer_4"/>
    <property type="match status" value="1"/>
</dbReference>
<organism evidence="1 2">
    <name type="scientific">Thalassiosira oceanica</name>
    <name type="common">Marine diatom</name>
    <dbReference type="NCBI Taxonomy" id="159749"/>
    <lineage>
        <taxon>Eukaryota</taxon>
        <taxon>Sar</taxon>
        <taxon>Stramenopiles</taxon>
        <taxon>Ochrophyta</taxon>
        <taxon>Bacillariophyta</taxon>
        <taxon>Coscinodiscophyceae</taxon>
        <taxon>Thalassiosirophycidae</taxon>
        <taxon>Thalassiosirales</taxon>
        <taxon>Thalassiosiraceae</taxon>
        <taxon>Thalassiosira</taxon>
    </lineage>
</organism>
<dbReference type="Gene3D" id="3.40.50.300">
    <property type="entry name" value="P-loop containing nucleotide triphosphate hydrolases"/>
    <property type="match status" value="1"/>
</dbReference>